<organism evidence="5 6">
    <name type="scientific">Myxozyma melibiosi</name>
    <dbReference type="NCBI Taxonomy" id="54550"/>
    <lineage>
        <taxon>Eukaryota</taxon>
        <taxon>Fungi</taxon>
        <taxon>Dikarya</taxon>
        <taxon>Ascomycota</taxon>
        <taxon>Saccharomycotina</taxon>
        <taxon>Lipomycetes</taxon>
        <taxon>Lipomycetales</taxon>
        <taxon>Lipomycetaceae</taxon>
        <taxon>Myxozyma</taxon>
    </lineage>
</organism>
<dbReference type="CDD" id="cd02933">
    <property type="entry name" value="OYE_like_FMN"/>
    <property type="match status" value="1"/>
</dbReference>
<proteinExistence type="inferred from homology"/>
<evidence type="ECO:0000256" key="2">
    <source>
        <dbReference type="ARBA" id="ARBA00005979"/>
    </source>
</evidence>
<dbReference type="PANTHER" id="PTHR22893:SF91">
    <property type="entry name" value="NADPH DEHYDROGENASE 2-RELATED"/>
    <property type="match status" value="1"/>
</dbReference>
<keyword evidence="3" id="KW-0285">Flavoprotein</keyword>
<evidence type="ECO:0000313" key="5">
    <source>
        <dbReference type="EMBL" id="KAK7205923.1"/>
    </source>
</evidence>
<dbReference type="SUPFAM" id="SSF51395">
    <property type="entry name" value="FMN-linked oxidoreductases"/>
    <property type="match status" value="1"/>
</dbReference>
<protein>
    <recommendedName>
        <fullName evidence="4">NADH:flavin oxidoreductase/NADH oxidase N-terminal domain-containing protein</fullName>
    </recommendedName>
</protein>
<keyword evidence="6" id="KW-1185">Reference proteome</keyword>
<dbReference type="InterPro" id="IPR013785">
    <property type="entry name" value="Aldolase_TIM"/>
</dbReference>
<dbReference type="InterPro" id="IPR001155">
    <property type="entry name" value="OxRdtase_FMN_N"/>
</dbReference>
<evidence type="ECO:0000259" key="4">
    <source>
        <dbReference type="Pfam" id="PF00724"/>
    </source>
</evidence>
<dbReference type="EMBL" id="JBBJBU010000004">
    <property type="protein sequence ID" value="KAK7205923.1"/>
    <property type="molecule type" value="Genomic_DNA"/>
</dbReference>
<accession>A0ABR1FA13</accession>
<dbReference type="PANTHER" id="PTHR22893">
    <property type="entry name" value="NADH OXIDOREDUCTASE-RELATED"/>
    <property type="match status" value="1"/>
</dbReference>
<comment type="caution">
    <text evidence="5">The sequence shown here is derived from an EMBL/GenBank/DDBJ whole genome shotgun (WGS) entry which is preliminary data.</text>
</comment>
<comment type="similarity">
    <text evidence="2">Belongs to the NADH:flavin oxidoreductase/NADH oxidase family.</text>
</comment>
<dbReference type="Pfam" id="PF00724">
    <property type="entry name" value="Oxidored_FMN"/>
    <property type="match status" value="1"/>
</dbReference>
<dbReference type="RefSeq" id="XP_064768956.1">
    <property type="nucleotide sequence ID" value="XM_064912442.1"/>
</dbReference>
<dbReference type="Proteomes" id="UP001498771">
    <property type="component" value="Unassembled WGS sequence"/>
</dbReference>
<evidence type="ECO:0000256" key="1">
    <source>
        <dbReference type="ARBA" id="ARBA00001917"/>
    </source>
</evidence>
<comment type="cofactor">
    <cofactor evidence="1">
        <name>FMN</name>
        <dbReference type="ChEBI" id="CHEBI:58210"/>
    </cofactor>
</comment>
<dbReference type="InterPro" id="IPR045247">
    <property type="entry name" value="Oye-like"/>
</dbReference>
<sequence length="361" mass="40052">MPALFESIKIGACELKHRIALAPLTRYRNDDDNVPIPELMPEHYAARCLVPGTLLISEATEIADFAGGYVNCPGIHTPEQIEGWKKVTEAVHAKNGFIFLQLWALGRVNPGTKVPDVVSASTIKANTVESVPRPLSIDEIEKYEDTYAAAAKNAIAAGFDGVEVHSAHGYLLDQFLEDVSNDRTDIYGGSIENRARFTLNVMDKVCAAIGDEKTAIRLSPFSNFQGMGMKDPYPTFSYVISSLEAKHPKLAYMHVVEPRVSAGSDRPTNESESTEPFKKLWSGAWMTAGGFTPETAIKYADEHENSLVAFGRHFISNPDLVAKIIEGMPLTDYNRDTFYLHKDPKGYNDYPYSEELKGKYY</sequence>
<dbReference type="Gene3D" id="3.20.20.70">
    <property type="entry name" value="Aldolase class I"/>
    <property type="match status" value="1"/>
</dbReference>
<name>A0ABR1FA13_9ASCO</name>
<keyword evidence="3" id="KW-0288">FMN</keyword>
<evidence type="ECO:0000313" key="6">
    <source>
        <dbReference type="Proteomes" id="UP001498771"/>
    </source>
</evidence>
<reference evidence="5 6" key="1">
    <citation type="submission" date="2024-03" db="EMBL/GenBank/DDBJ databases">
        <title>Genome-scale model development and genomic sequencing of the oleaginous clade Lipomyces.</title>
        <authorList>
            <consortium name="Lawrence Berkeley National Laboratory"/>
            <person name="Czajka J.J."/>
            <person name="Han Y."/>
            <person name="Kim J."/>
            <person name="Mondo S.J."/>
            <person name="Hofstad B.A."/>
            <person name="Robles A."/>
            <person name="Haridas S."/>
            <person name="Riley R."/>
            <person name="LaButti K."/>
            <person name="Pangilinan J."/>
            <person name="Andreopoulos W."/>
            <person name="Lipzen A."/>
            <person name="Yan J."/>
            <person name="Wang M."/>
            <person name="Ng V."/>
            <person name="Grigoriev I.V."/>
            <person name="Spatafora J.W."/>
            <person name="Magnuson J.K."/>
            <person name="Baker S.E."/>
            <person name="Pomraning K.R."/>
        </authorList>
    </citation>
    <scope>NUCLEOTIDE SEQUENCE [LARGE SCALE GENOMIC DNA]</scope>
    <source>
        <strain evidence="5 6">Phaff 52-87</strain>
    </source>
</reference>
<evidence type="ECO:0000256" key="3">
    <source>
        <dbReference type="ARBA" id="ARBA00022643"/>
    </source>
</evidence>
<feature type="domain" description="NADH:flavin oxidoreductase/NADH oxidase N-terminal" evidence="4">
    <location>
        <begin position="4"/>
        <end position="330"/>
    </location>
</feature>
<gene>
    <name evidence="5" type="ORF">BZA70DRAFT_277437</name>
</gene>
<dbReference type="GeneID" id="90037954"/>